<name>A0A9P6U799_9FUNG</name>
<protein>
    <submittedName>
        <fullName evidence="1">Uncharacterized protein</fullName>
    </submittedName>
</protein>
<dbReference type="Proteomes" id="UP000726737">
    <property type="component" value="Unassembled WGS sequence"/>
</dbReference>
<gene>
    <name evidence="1" type="ORF">BG011_010063</name>
</gene>
<organism evidence="1 2">
    <name type="scientific">Mortierella polycephala</name>
    <dbReference type="NCBI Taxonomy" id="41804"/>
    <lineage>
        <taxon>Eukaryota</taxon>
        <taxon>Fungi</taxon>
        <taxon>Fungi incertae sedis</taxon>
        <taxon>Mucoromycota</taxon>
        <taxon>Mortierellomycotina</taxon>
        <taxon>Mortierellomycetes</taxon>
        <taxon>Mortierellales</taxon>
        <taxon>Mortierellaceae</taxon>
        <taxon>Mortierella</taxon>
    </lineage>
</organism>
<proteinExistence type="predicted"/>
<evidence type="ECO:0000313" key="2">
    <source>
        <dbReference type="Proteomes" id="UP000726737"/>
    </source>
</evidence>
<sequence>MDDKMFYRCVLSYYLFKDLNRALCDPILEQIEEMIIPISDVDRYINILPRFKALTHVTFRLDMIPDANGENWPGLRSPPDAGGSMIFEEMIEFVWQHTRLFRNQLDTVQCLDGFNVWPHGLKVQQRQAAPGFVSHKALMVRERAEDQSADPHRSINSVHF</sequence>
<dbReference type="AlphaFoldDB" id="A0A9P6U799"/>
<keyword evidence="2" id="KW-1185">Reference proteome</keyword>
<accession>A0A9P6U799</accession>
<comment type="caution">
    <text evidence="1">The sequence shown here is derived from an EMBL/GenBank/DDBJ whole genome shotgun (WGS) entry which is preliminary data.</text>
</comment>
<reference evidence="1" key="1">
    <citation type="journal article" date="2020" name="Fungal Divers.">
        <title>Resolving the Mortierellaceae phylogeny through synthesis of multi-gene phylogenetics and phylogenomics.</title>
        <authorList>
            <person name="Vandepol N."/>
            <person name="Liber J."/>
            <person name="Desiro A."/>
            <person name="Na H."/>
            <person name="Kennedy M."/>
            <person name="Barry K."/>
            <person name="Grigoriev I.V."/>
            <person name="Miller A.N."/>
            <person name="O'Donnell K."/>
            <person name="Stajich J.E."/>
            <person name="Bonito G."/>
        </authorList>
    </citation>
    <scope>NUCLEOTIDE SEQUENCE</scope>
    <source>
        <strain evidence="1">KOD948</strain>
    </source>
</reference>
<dbReference type="EMBL" id="JAAAJA010000095">
    <property type="protein sequence ID" value="KAG0262561.1"/>
    <property type="molecule type" value="Genomic_DNA"/>
</dbReference>
<dbReference type="OrthoDB" id="2360563at2759"/>
<evidence type="ECO:0000313" key="1">
    <source>
        <dbReference type="EMBL" id="KAG0262561.1"/>
    </source>
</evidence>